<feature type="region of interest" description="Disordered" evidence="1">
    <location>
        <begin position="291"/>
        <end position="318"/>
    </location>
</feature>
<accession>A0A4U0XNI9</accession>
<reference evidence="2 3" key="1">
    <citation type="submission" date="2017-03" db="EMBL/GenBank/DDBJ databases">
        <title>Genomes of endolithic fungi from Antarctica.</title>
        <authorList>
            <person name="Coleine C."/>
            <person name="Masonjones S."/>
            <person name="Stajich J.E."/>
        </authorList>
    </citation>
    <scope>NUCLEOTIDE SEQUENCE [LARGE SCALE GENOMIC DNA]</scope>
    <source>
        <strain evidence="2 3">CCFEE 5184</strain>
    </source>
</reference>
<evidence type="ECO:0000256" key="1">
    <source>
        <dbReference type="SAM" id="MobiDB-lite"/>
    </source>
</evidence>
<protein>
    <submittedName>
        <fullName evidence="2">Uncharacterized protein</fullName>
    </submittedName>
</protein>
<evidence type="ECO:0000313" key="2">
    <source>
        <dbReference type="EMBL" id="TKA77926.1"/>
    </source>
</evidence>
<feature type="compositionally biased region" description="Basic and acidic residues" evidence="1">
    <location>
        <begin position="308"/>
        <end position="318"/>
    </location>
</feature>
<sequence>MTTPNATPLPTAEPAPELAIDMPAVRAVRVYTTSPLPPKYLNLPPHQRFSVLSQGYNPDLEGQLLRLEDCPEGFAVWTGIETFCDMSNGLTLKLHPWSSDHIEAELVREGLIPGVGANMGMGMGMSMGMGMGMGMGIGIGIGIGDLASMSDSGFGGSTVGGSSVGGSSVGGSNFGGSSIGGSSIGGSSIGGSSVGGSSVGGSTLSPALREAVRRTLLLKLQADLSASVFGSGEAASEAMSNNAVASEEGMTSGVVAVEGEGVPSEAVVPSEVVVPSETVVPSVVVPSEVVAAGEAKPEEEATSSQVEDEVRRDSSMAR</sequence>
<dbReference type="AlphaFoldDB" id="A0A4U0XNI9"/>
<dbReference type="Proteomes" id="UP000309340">
    <property type="component" value="Unassembled WGS sequence"/>
</dbReference>
<dbReference type="EMBL" id="NAJQ01000125">
    <property type="protein sequence ID" value="TKA77926.1"/>
    <property type="molecule type" value="Genomic_DNA"/>
</dbReference>
<evidence type="ECO:0000313" key="3">
    <source>
        <dbReference type="Proteomes" id="UP000309340"/>
    </source>
</evidence>
<name>A0A4U0XNI9_9PEZI</name>
<comment type="caution">
    <text evidence="2">The sequence shown here is derived from an EMBL/GenBank/DDBJ whole genome shotgun (WGS) entry which is preliminary data.</text>
</comment>
<organism evidence="2 3">
    <name type="scientific">Friedmanniomyces simplex</name>
    <dbReference type="NCBI Taxonomy" id="329884"/>
    <lineage>
        <taxon>Eukaryota</taxon>
        <taxon>Fungi</taxon>
        <taxon>Dikarya</taxon>
        <taxon>Ascomycota</taxon>
        <taxon>Pezizomycotina</taxon>
        <taxon>Dothideomycetes</taxon>
        <taxon>Dothideomycetidae</taxon>
        <taxon>Mycosphaerellales</taxon>
        <taxon>Teratosphaeriaceae</taxon>
        <taxon>Friedmanniomyces</taxon>
    </lineage>
</organism>
<dbReference type="OrthoDB" id="3850319at2759"/>
<proteinExistence type="predicted"/>
<keyword evidence="3" id="KW-1185">Reference proteome</keyword>
<gene>
    <name evidence="2" type="ORF">B0A55_03712</name>
</gene>